<name>A0A7G7MCR1_9PSEU</name>
<dbReference type="EMBL" id="CP060131">
    <property type="protein sequence ID" value="QNG50572.1"/>
    <property type="molecule type" value="Genomic_DNA"/>
</dbReference>
<organism evidence="3 4">
    <name type="scientific">Pseudonocardia petroleophila</name>
    <dbReference type="NCBI Taxonomy" id="37331"/>
    <lineage>
        <taxon>Bacteria</taxon>
        <taxon>Bacillati</taxon>
        <taxon>Actinomycetota</taxon>
        <taxon>Actinomycetes</taxon>
        <taxon>Pseudonocardiales</taxon>
        <taxon>Pseudonocardiaceae</taxon>
        <taxon>Pseudonocardia</taxon>
    </lineage>
</organism>
<dbReference type="RefSeq" id="WP_185717334.1">
    <property type="nucleotide sequence ID" value="NZ_BAAAWI010000001.1"/>
</dbReference>
<dbReference type="AlphaFoldDB" id="A0A7G7MCR1"/>
<feature type="region of interest" description="Disordered" evidence="1">
    <location>
        <begin position="1"/>
        <end position="32"/>
    </location>
</feature>
<evidence type="ECO:0000313" key="4">
    <source>
        <dbReference type="Proteomes" id="UP000515728"/>
    </source>
</evidence>
<reference evidence="3 4" key="1">
    <citation type="submission" date="2020-08" db="EMBL/GenBank/DDBJ databases">
        <authorList>
            <person name="Mo P."/>
        </authorList>
    </citation>
    <scope>NUCLEOTIDE SEQUENCE [LARGE SCALE GENOMIC DNA]</scope>
    <source>
        <strain evidence="3 4">CGMCC 4.1532</strain>
    </source>
</reference>
<dbReference type="InterPro" id="IPR027383">
    <property type="entry name" value="Znf_put"/>
</dbReference>
<evidence type="ECO:0000259" key="2">
    <source>
        <dbReference type="Pfam" id="PF13490"/>
    </source>
</evidence>
<proteinExistence type="predicted"/>
<sequence>MSPRYRATGASASGPAPAAHGRRSLPRSQRYLDGEADDVTAARVAEHLEVCRRCGLQARTHQAIKQALRSGSRDVDDLALHRLRTFGRSLADPDGPR</sequence>
<accession>A0A7G7MCR1</accession>
<protein>
    <submittedName>
        <fullName evidence="3">Zf-HC2 domain-containing protein</fullName>
    </submittedName>
</protein>
<evidence type="ECO:0000313" key="3">
    <source>
        <dbReference type="EMBL" id="QNG50572.1"/>
    </source>
</evidence>
<evidence type="ECO:0000256" key="1">
    <source>
        <dbReference type="SAM" id="MobiDB-lite"/>
    </source>
</evidence>
<dbReference type="Pfam" id="PF13490">
    <property type="entry name" value="zf-HC2"/>
    <property type="match status" value="1"/>
</dbReference>
<keyword evidence="4" id="KW-1185">Reference proteome</keyword>
<dbReference type="Proteomes" id="UP000515728">
    <property type="component" value="Chromosome"/>
</dbReference>
<feature type="compositionally biased region" description="Low complexity" evidence="1">
    <location>
        <begin position="9"/>
        <end position="19"/>
    </location>
</feature>
<dbReference type="KEGG" id="ppel:H6H00_20360"/>
<gene>
    <name evidence="3" type="ORF">H6H00_20360</name>
</gene>
<feature type="domain" description="Putative zinc-finger" evidence="2">
    <location>
        <begin position="30"/>
        <end position="54"/>
    </location>
</feature>